<dbReference type="RefSeq" id="WP_211867968.1">
    <property type="nucleotide sequence ID" value="NZ_JAAEDI010000008.1"/>
</dbReference>
<dbReference type="EMBL" id="JAAEDI010000008">
    <property type="protein sequence ID" value="MBR0649754.1"/>
    <property type="molecule type" value="Genomic_DNA"/>
</dbReference>
<feature type="signal peptide" evidence="1">
    <location>
        <begin position="1"/>
        <end position="19"/>
    </location>
</feature>
<keyword evidence="3" id="KW-1185">Reference proteome</keyword>
<dbReference type="PROSITE" id="PS51257">
    <property type="entry name" value="PROKAR_LIPOPROTEIN"/>
    <property type="match status" value="1"/>
</dbReference>
<sequence>MRRRLLPALAALLGTAAVAACAPQTVYVPVPATGVAPVPMQQACDTRFQVVNNSSRAVYSLQYSHASRNDWGPDQLGQSMIPSGGVWNARAANAGLYDFRITWNGGGAAELRRVDICTASRIVVTNSGLFAR</sequence>
<evidence type="ECO:0000313" key="2">
    <source>
        <dbReference type="EMBL" id="MBR0649754.1"/>
    </source>
</evidence>
<reference evidence="3" key="1">
    <citation type="journal article" date="2021" name="Syst. Appl. Microbiol.">
        <title>Roseomonas hellenica sp. nov., isolated from roots of wild-growing Alkanna tinctoria.</title>
        <authorList>
            <person name="Rat A."/>
            <person name="Naranjo H.D."/>
            <person name="Lebbe L."/>
            <person name="Cnockaert M."/>
            <person name="Krigas N."/>
            <person name="Grigoriadou K."/>
            <person name="Maloupa E."/>
            <person name="Willems A."/>
        </authorList>
    </citation>
    <scope>NUCLEOTIDE SEQUENCE [LARGE SCALE GENOMIC DNA]</scope>
    <source>
        <strain evidence="3">LMG 31159</strain>
    </source>
</reference>
<comment type="caution">
    <text evidence="2">The sequence shown here is derived from an EMBL/GenBank/DDBJ whole genome shotgun (WGS) entry which is preliminary data.</text>
</comment>
<dbReference type="Proteomes" id="UP000698752">
    <property type="component" value="Unassembled WGS sequence"/>
</dbReference>
<evidence type="ECO:0000313" key="3">
    <source>
        <dbReference type="Proteomes" id="UP000698752"/>
    </source>
</evidence>
<evidence type="ECO:0000256" key="1">
    <source>
        <dbReference type="SAM" id="SignalP"/>
    </source>
</evidence>
<keyword evidence="1" id="KW-0732">Signal</keyword>
<proteinExistence type="predicted"/>
<name>A0ABS5EFF5_9PROT</name>
<accession>A0ABS5EFF5</accession>
<gene>
    <name evidence="2" type="ORF">GXW78_08775</name>
</gene>
<evidence type="ECO:0008006" key="4">
    <source>
        <dbReference type="Google" id="ProtNLM"/>
    </source>
</evidence>
<organism evidence="2 3">
    <name type="scientific">Neoroseomonas terrae</name>
    <dbReference type="NCBI Taxonomy" id="424799"/>
    <lineage>
        <taxon>Bacteria</taxon>
        <taxon>Pseudomonadati</taxon>
        <taxon>Pseudomonadota</taxon>
        <taxon>Alphaproteobacteria</taxon>
        <taxon>Acetobacterales</taxon>
        <taxon>Acetobacteraceae</taxon>
        <taxon>Neoroseomonas</taxon>
    </lineage>
</organism>
<protein>
    <recommendedName>
        <fullName evidence="4">Lipoprotein</fullName>
    </recommendedName>
</protein>
<feature type="chain" id="PRO_5047212331" description="Lipoprotein" evidence="1">
    <location>
        <begin position="20"/>
        <end position="132"/>
    </location>
</feature>